<evidence type="ECO:0000313" key="2">
    <source>
        <dbReference type="Proteomes" id="UP000435802"/>
    </source>
</evidence>
<name>A0A6N8SP77_9HYPH</name>
<proteinExistence type="predicted"/>
<keyword evidence="1" id="KW-0238">DNA-binding</keyword>
<protein>
    <submittedName>
        <fullName evidence="1">DNA-binding protein</fullName>
    </submittedName>
</protein>
<reference evidence="1 2" key="1">
    <citation type="submission" date="2019-12" db="EMBL/GenBank/DDBJ databases">
        <title>Shinella kummerowiae sp. nov., a symbiotic bacterium isolated from root nodules of the herbal legume Kummerowia stipulacea.</title>
        <authorList>
            <person name="Gao J."/>
        </authorList>
    </citation>
    <scope>NUCLEOTIDE SEQUENCE [LARGE SCALE GENOMIC DNA]</scope>
    <source>
        <strain evidence="1 2">CCBAU 25048</strain>
    </source>
</reference>
<accession>A0A6N8SP77</accession>
<gene>
    <name evidence="1" type="ORF">GR138_26695</name>
</gene>
<dbReference type="GO" id="GO:0003677">
    <property type="term" value="F:DNA binding"/>
    <property type="evidence" value="ECO:0007669"/>
    <property type="project" value="UniProtKB-KW"/>
</dbReference>
<keyword evidence="2" id="KW-1185">Reference proteome</keyword>
<organism evidence="1 2">
    <name type="scientific">Shinella kummerowiae</name>
    <dbReference type="NCBI Taxonomy" id="417745"/>
    <lineage>
        <taxon>Bacteria</taxon>
        <taxon>Pseudomonadati</taxon>
        <taxon>Pseudomonadota</taxon>
        <taxon>Alphaproteobacteria</taxon>
        <taxon>Hyphomicrobiales</taxon>
        <taxon>Rhizobiaceae</taxon>
        <taxon>Shinella</taxon>
    </lineage>
</organism>
<dbReference type="EMBL" id="WUMK01000012">
    <property type="protein sequence ID" value="MXN48792.1"/>
    <property type="molecule type" value="Genomic_DNA"/>
</dbReference>
<dbReference type="OrthoDB" id="8283535at2"/>
<dbReference type="Proteomes" id="UP000435802">
    <property type="component" value="Unassembled WGS sequence"/>
</dbReference>
<dbReference type="AlphaFoldDB" id="A0A6N8SP77"/>
<dbReference type="RefSeq" id="WP_160862285.1">
    <property type="nucleotide sequence ID" value="NZ_WUMK01000012.1"/>
</dbReference>
<sequence length="63" mass="6890">MENQNSASLDLVWGGEGIAKVIGRTPRVTFQLLESGEIPAKKVKGRWVASRAKLIAFFMEDAA</sequence>
<comment type="caution">
    <text evidence="1">The sequence shown here is derived from an EMBL/GenBank/DDBJ whole genome shotgun (WGS) entry which is preliminary data.</text>
</comment>
<evidence type="ECO:0000313" key="1">
    <source>
        <dbReference type="EMBL" id="MXN48792.1"/>
    </source>
</evidence>